<reference evidence="3" key="2">
    <citation type="journal article" date="2019" name="Mol. Plant Microbe Interact.">
        <title>Genome sequence resources for four phytopathogenic fungi from the Colletotrichum orbiculare species complex.</title>
        <authorList>
            <person name="Gan P."/>
            <person name="Tsushima A."/>
            <person name="Narusaka M."/>
            <person name="Narusaka Y."/>
            <person name="Takano Y."/>
            <person name="Kubo Y."/>
            <person name="Shirasu K."/>
        </authorList>
    </citation>
    <scope>GENOME REANNOTATION</scope>
    <source>
        <strain evidence="3">104-T / ATCC 96160 / CBS 514.97 / LARS 414 / MAFF 240422</strain>
    </source>
</reference>
<evidence type="ECO:0000313" key="2">
    <source>
        <dbReference type="EMBL" id="TDZ26391.1"/>
    </source>
</evidence>
<comment type="caution">
    <text evidence="2">The sequence shown here is derived from an EMBL/GenBank/DDBJ whole genome shotgun (WGS) entry which is preliminary data.</text>
</comment>
<feature type="domain" description="ABM" evidence="1">
    <location>
        <begin position="11"/>
        <end position="79"/>
    </location>
</feature>
<dbReference type="Proteomes" id="UP000014480">
    <property type="component" value="Unassembled WGS sequence"/>
</dbReference>
<sequence>MTAQPVTLWCTLHPAKGREDELRQVLLDLAANVHKVESTCLRYEVFEKSGHSTDPSGVVFHLLEQWPAQADLDRHTQREWLVAVRQRFNDGLLAKDELIENVSKMGGFASRS</sequence>
<proteinExistence type="predicted"/>
<dbReference type="OrthoDB" id="10011777at2759"/>
<dbReference type="InterPro" id="IPR007138">
    <property type="entry name" value="ABM_dom"/>
</dbReference>
<dbReference type="STRING" id="1213857.A0A484G8B4"/>
<organism evidence="2 3">
    <name type="scientific">Colletotrichum orbiculare (strain 104-T / ATCC 96160 / CBS 514.97 / LARS 414 / MAFF 240422)</name>
    <name type="common">Cucumber anthracnose fungus</name>
    <name type="synonym">Colletotrichum lagenarium</name>
    <dbReference type="NCBI Taxonomy" id="1213857"/>
    <lineage>
        <taxon>Eukaryota</taxon>
        <taxon>Fungi</taxon>
        <taxon>Dikarya</taxon>
        <taxon>Ascomycota</taxon>
        <taxon>Pezizomycotina</taxon>
        <taxon>Sordariomycetes</taxon>
        <taxon>Hypocreomycetidae</taxon>
        <taxon>Glomerellales</taxon>
        <taxon>Glomerellaceae</taxon>
        <taxon>Colletotrichum</taxon>
        <taxon>Colletotrichum orbiculare species complex</taxon>
    </lineage>
</organism>
<dbReference type="SUPFAM" id="SSF54909">
    <property type="entry name" value="Dimeric alpha+beta barrel"/>
    <property type="match status" value="1"/>
</dbReference>
<dbReference type="Pfam" id="PF03992">
    <property type="entry name" value="ABM"/>
    <property type="match status" value="1"/>
</dbReference>
<dbReference type="InterPro" id="IPR011008">
    <property type="entry name" value="Dimeric_a/b-barrel"/>
</dbReference>
<name>A0A484G8B4_COLOR</name>
<dbReference type="AlphaFoldDB" id="A0A484G8B4"/>
<dbReference type="Gene3D" id="3.30.70.100">
    <property type="match status" value="1"/>
</dbReference>
<gene>
    <name evidence="2" type="ORF">Cob_v001479</name>
</gene>
<evidence type="ECO:0000313" key="3">
    <source>
        <dbReference type="Proteomes" id="UP000014480"/>
    </source>
</evidence>
<reference evidence="3" key="1">
    <citation type="journal article" date="2013" name="New Phytol.">
        <title>Comparative genomic and transcriptomic analyses reveal the hemibiotrophic stage shift of Colletotrichum fungi.</title>
        <authorList>
            <person name="Gan P."/>
            <person name="Ikeda K."/>
            <person name="Irieda H."/>
            <person name="Narusaka M."/>
            <person name="O'Connell R.J."/>
            <person name="Narusaka Y."/>
            <person name="Takano Y."/>
            <person name="Kubo Y."/>
            <person name="Shirasu K."/>
        </authorList>
    </citation>
    <scope>NUCLEOTIDE SEQUENCE [LARGE SCALE GENOMIC DNA]</scope>
    <source>
        <strain evidence="3">104-T / ATCC 96160 / CBS 514.97 / LARS 414 / MAFF 240422</strain>
    </source>
</reference>
<evidence type="ECO:0000259" key="1">
    <source>
        <dbReference type="Pfam" id="PF03992"/>
    </source>
</evidence>
<dbReference type="EMBL" id="AMCV02000001">
    <property type="protein sequence ID" value="TDZ26391.1"/>
    <property type="molecule type" value="Genomic_DNA"/>
</dbReference>
<accession>A0A484G8B4</accession>
<keyword evidence="3" id="KW-1185">Reference proteome</keyword>
<protein>
    <recommendedName>
        <fullName evidence="1">ABM domain-containing protein</fullName>
    </recommendedName>
</protein>